<dbReference type="GO" id="GO:0020037">
    <property type="term" value="F:heme binding"/>
    <property type="evidence" value="ECO:0007669"/>
    <property type="project" value="InterPro"/>
</dbReference>
<dbReference type="AlphaFoldDB" id="A0A1R3IU21"/>
<proteinExistence type="predicted"/>
<accession>A0A1R3IU21</accession>
<organism evidence="1 2">
    <name type="scientific">Corchorus olitorius</name>
    <dbReference type="NCBI Taxonomy" id="93759"/>
    <lineage>
        <taxon>Eukaryota</taxon>
        <taxon>Viridiplantae</taxon>
        <taxon>Streptophyta</taxon>
        <taxon>Embryophyta</taxon>
        <taxon>Tracheophyta</taxon>
        <taxon>Spermatophyta</taxon>
        <taxon>Magnoliopsida</taxon>
        <taxon>eudicotyledons</taxon>
        <taxon>Gunneridae</taxon>
        <taxon>Pentapetalae</taxon>
        <taxon>rosids</taxon>
        <taxon>malvids</taxon>
        <taxon>Malvales</taxon>
        <taxon>Malvaceae</taxon>
        <taxon>Grewioideae</taxon>
        <taxon>Apeibeae</taxon>
        <taxon>Corchorus</taxon>
    </lineage>
</organism>
<dbReference type="GO" id="GO:0016705">
    <property type="term" value="F:oxidoreductase activity, acting on paired donors, with incorporation or reduction of molecular oxygen"/>
    <property type="evidence" value="ECO:0007669"/>
    <property type="project" value="InterPro"/>
</dbReference>
<dbReference type="SUPFAM" id="SSF48264">
    <property type="entry name" value="Cytochrome P450"/>
    <property type="match status" value="1"/>
</dbReference>
<comment type="caution">
    <text evidence="1">The sequence shown here is derived from an EMBL/GenBank/DDBJ whole genome shotgun (WGS) entry which is preliminary data.</text>
</comment>
<evidence type="ECO:0000313" key="2">
    <source>
        <dbReference type="Proteomes" id="UP000187203"/>
    </source>
</evidence>
<dbReference type="GO" id="GO:0004497">
    <property type="term" value="F:monooxygenase activity"/>
    <property type="evidence" value="ECO:0007669"/>
    <property type="project" value="InterPro"/>
</dbReference>
<dbReference type="Pfam" id="PF00067">
    <property type="entry name" value="p450"/>
    <property type="match status" value="1"/>
</dbReference>
<evidence type="ECO:0000313" key="1">
    <source>
        <dbReference type="EMBL" id="OMO86073.1"/>
    </source>
</evidence>
<dbReference type="GO" id="GO:0005506">
    <property type="term" value="F:iron ion binding"/>
    <property type="evidence" value="ECO:0007669"/>
    <property type="project" value="InterPro"/>
</dbReference>
<dbReference type="OrthoDB" id="1470350at2759"/>
<protein>
    <submittedName>
        <fullName evidence="1">Cytochrome P450</fullName>
    </submittedName>
</protein>
<dbReference type="STRING" id="93759.A0A1R3IU21"/>
<dbReference type="InterPro" id="IPR001128">
    <property type="entry name" value="Cyt_P450"/>
</dbReference>
<dbReference type="InterPro" id="IPR036396">
    <property type="entry name" value="Cyt_P450_sf"/>
</dbReference>
<dbReference type="EMBL" id="AWUE01017630">
    <property type="protein sequence ID" value="OMO86073.1"/>
    <property type="molecule type" value="Genomic_DNA"/>
</dbReference>
<dbReference type="Proteomes" id="UP000187203">
    <property type="component" value="Unassembled WGS sequence"/>
</dbReference>
<dbReference type="Gene3D" id="1.10.630.10">
    <property type="entry name" value="Cytochrome P450"/>
    <property type="match status" value="1"/>
</dbReference>
<keyword evidence="2" id="KW-1185">Reference proteome</keyword>
<gene>
    <name evidence="1" type="ORF">COLO4_21326</name>
</gene>
<sequence>MARKCTDASNQHDTEKMPLLLATVYESARLMPSGPLLQRCSLKHGPVEELINQRRGSFVLNNPNENPAFLPFGSGTRACVCQKFVARGIATLLASLLEQYELFDGEDISSSFSSEIVGEALFTAPQASERKDGVT</sequence>
<name>A0A1R3IU21_9ROSI</name>
<reference evidence="2" key="1">
    <citation type="submission" date="2013-09" db="EMBL/GenBank/DDBJ databases">
        <title>Corchorus olitorius genome sequencing.</title>
        <authorList>
            <person name="Alam M."/>
            <person name="Haque M.S."/>
            <person name="Islam M.S."/>
            <person name="Emdad E.M."/>
            <person name="Islam M.M."/>
            <person name="Ahmed B."/>
            <person name="Halim A."/>
            <person name="Hossen Q.M.M."/>
            <person name="Hossain M.Z."/>
            <person name="Ahmed R."/>
            <person name="Khan M.M."/>
            <person name="Islam R."/>
            <person name="Rashid M.M."/>
            <person name="Khan S.A."/>
            <person name="Rahman M.S."/>
            <person name="Alam M."/>
            <person name="Yahiya A.S."/>
            <person name="Khan M.S."/>
            <person name="Azam M.S."/>
            <person name="Haque T."/>
            <person name="Lashkar M.Z.H."/>
            <person name="Akhand A.I."/>
            <person name="Morshed G."/>
            <person name="Roy S."/>
            <person name="Uddin K.S."/>
            <person name="Rabeya T."/>
            <person name="Hossain A.S."/>
            <person name="Chowdhury A."/>
            <person name="Snigdha A.R."/>
            <person name="Mortoza M.S."/>
            <person name="Matin S.A."/>
            <person name="Hoque S.M.E."/>
            <person name="Islam M.K."/>
            <person name="Roy D.K."/>
            <person name="Haider R."/>
            <person name="Moosa M.M."/>
            <person name="Elias S.M."/>
            <person name="Hasan A.M."/>
            <person name="Jahan S."/>
            <person name="Shafiuddin M."/>
            <person name="Mahmood N."/>
            <person name="Shommy N.S."/>
        </authorList>
    </citation>
    <scope>NUCLEOTIDE SEQUENCE [LARGE SCALE GENOMIC DNA]</scope>
    <source>
        <strain evidence="2">cv. O-4</strain>
    </source>
</reference>